<proteinExistence type="predicted"/>
<organism evidence="2">
    <name type="scientific">Rhodotorula toruloides</name>
    <name type="common">Yeast</name>
    <name type="synonym">Rhodosporidium toruloides</name>
    <dbReference type="NCBI Taxonomy" id="5286"/>
    <lineage>
        <taxon>Eukaryota</taxon>
        <taxon>Fungi</taxon>
        <taxon>Dikarya</taxon>
        <taxon>Basidiomycota</taxon>
        <taxon>Pucciniomycotina</taxon>
        <taxon>Microbotryomycetes</taxon>
        <taxon>Sporidiobolales</taxon>
        <taxon>Sporidiobolaceae</taxon>
        <taxon>Rhodotorula</taxon>
    </lineage>
</organism>
<dbReference type="EMBL" id="LK052946">
    <property type="protein sequence ID" value="CDR45487.1"/>
    <property type="molecule type" value="Genomic_DNA"/>
</dbReference>
<dbReference type="Pfam" id="PF21294">
    <property type="entry name" value="Polysacc_lyase_14"/>
    <property type="match status" value="1"/>
</dbReference>
<accession>A0A061B695</accession>
<dbReference type="InterPro" id="IPR048958">
    <property type="entry name" value="Polysacc_lyase_14"/>
</dbReference>
<reference evidence="2" key="1">
    <citation type="journal article" date="2014" name="Genome Announc.">
        <title>Draft genome sequence of Rhodosporidium toruloides CECT1137, an oleaginous yeast of biotechnological interest.</title>
        <authorList>
            <person name="Morin N."/>
            <person name="Calcas X."/>
            <person name="Devillers H."/>
            <person name="Durrens P."/>
            <person name="Sherman D.J."/>
            <person name="Nicaud J.-M."/>
            <person name="Neuveglise C."/>
        </authorList>
    </citation>
    <scope>NUCLEOTIDE SEQUENCE</scope>
    <source>
        <strain evidence="2">CECT1137</strain>
    </source>
</reference>
<evidence type="ECO:0000313" key="2">
    <source>
        <dbReference type="EMBL" id="CDR45487.1"/>
    </source>
</evidence>
<dbReference type="PANTHER" id="PTHR40124:SF1">
    <property type="entry name" value="DISAGGREGATASE RELATED REPEAT PROTEIN"/>
    <property type="match status" value="1"/>
</dbReference>
<dbReference type="OrthoDB" id="2395160at2759"/>
<feature type="domain" description="Polysaccharide lyase 14" evidence="1">
    <location>
        <begin position="81"/>
        <end position="280"/>
    </location>
</feature>
<dbReference type="PANTHER" id="PTHR40124">
    <property type="match status" value="1"/>
</dbReference>
<protein>
    <submittedName>
        <fullName evidence="2">RHTO0S11e00716g1_1</fullName>
    </submittedName>
</protein>
<dbReference type="Gene3D" id="2.60.120.200">
    <property type="match status" value="1"/>
</dbReference>
<sequence>MSATQLSLPSTIASSASLASLFSLQPSWSSSDPPSTAATADPSLVQSLLSSSWALTSSSTATSSISGLANLAWVPDPFDSSNSKAVLRLAYPEGSRDGAQFSFAAFQKNARVQTALLKYEVAFDSSFDFVKGGKLPGLYGSSPSAKGLCTGGNHLHDCWSARLMWRTGGAGEVYAYIPTYDGFCAQADVLCDADYGTSLSRGSFKFARGDWTTIHQLISLSTPPLANGLLALYSNSSLSLLHTGIAYRTNPNVSITNVLFSSFFGGSDASWDSKGGNAYYRRVELYASTLPSNTTGPTVSASFDNTISSSSAASSRASMLRVMVLLMVWTMLGQVVGMGVR</sequence>
<gene>
    <name evidence="2" type="ORF">RHTO0S_11e00716g</name>
</gene>
<evidence type="ECO:0000259" key="1">
    <source>
        <dbReference type="Pfam" id="PF21294"/>
    </source>
</evidence>
<name>A0A061B695_RHOTO</name>
<dbReference type="AlphaFoldDB" id="A0A061B695"/>